<dbReference type="EMBL" id="JZEX01000089">
    <property type="protein sequence ID" value="KKB12087.1"/>
    <property type="molecule type" value="Genomic_DNA"/>
</dbReference>
<gene>
    <name evidence="1" type="ORF">VE25_09125</name>
</gene>
<dbReference type="RefSeq" id="WP_046108308.1">
    <property type="nucleotide sequence ID" value="NZ_JZEX01000089.1"/>
</dbReference>
<sequence length="269" mass="29575">MTLTPLQKQVMNVIAANRSETSYMAGGAVLNKDWFRVSDDLDIFHDTDEEIVDSARADITALKAAGFDVHIDVLIYGVVECTVSRNGSATMLQWMSETKIRFFPLVRDKEWGVRLNTADLAINKVMAASTRSKARDYVDLITIAENYCKLGPLIMAASGKPPNFSPQKIIDETRRRSLSIPAEEFLSVRGLPIETTVDHIRDSLSQALDQAEAYIHAVEPVFVGLLSLDRRGVPVEVTAETAGDLIFRRATAEPEAVPGLPGKSPGFEP</sequence>
<dbReference type="AlphaFoldDB" id="A0A0F5FV98"/>
<reference evidence="1 2" key="1">
    <citation type="submission" date="2015-03" db="EMBL/GenBank/DDBJ databases">
        <authorList>
            <person name="Hassan Y.I."/>
            <person name="Lepp D."/>
            <person name="Li X.-Z."/>
            <person name="Zhou T."/>
        </authorList>
    </citation>
    <scope>NUCLEOTIDE SEQUENCE [LARGE SCALE GENOMIC DNA]</scope>
    <source>
        <strain evidence="1 2">BD-c194</strain>
    </source>
</reference>
<dbReference type="PATRIC" id="fig|443610.3.peg.4402"/>
<dbReference type="STRING" id="443610.VE25_09125"/>
<name>A0A0F5FV98_9HYPH</name>
<dbReference type="Proteomes" id="UP000033632">
    <property type="component" value="Unassembled WGS sequence"/>
</dbReference>
<proteinExistence type="predicted"/>
<protein>
    <recommendedName>
        <fullName evidence="3">Nucleotidyl transferase AbiEii/AbiGii toxin family protein</fullName>
    </recommendedName>
</protein>
<accession>A0A0F5FV98</accession>
<keyword evidence="2" id="KW-1185">Reference proteome</keyword>
<evidence type="ECO:0000313" key="2">
    <source>
        <dbReference type="Proteomes" id="UP000033632"/>
    </source>
</evidence>
<dbReference type="OrthoDB" id="182382at2"/>
<organism evidence="1 2">
    <name type="scientific">Devosia geojensis</name>
    <dbReference type="NCBI Taxonomy" id="443610"/>
    <lineage>
        <taxon>Bacteria</taxon>
        <taxon>Pseudomonadati</taxon>
        <taxon>Pseudomonadota</taxon>
        <taxon>Alphaproteobacteria</taxon>
        <taxon>Hyphomicrobiales</taxon>
        <taxon>Devosiaceae</taxon>
        <taxon>Devosia</taxon>
    </lineage>
</organism>
<evidence type="ECO:0008006" key="3">
    <source>
        <dbReference type="Google" id="ProtNLM"/>
    </source>
</evidence>
<comment type="caution">
    <text evidence="1">The sequence shown here is derived from an EMBL/GenBank/DDBJ whole genome shotgun (WGS) entry which is preliminary data.</text>
</comment>
<evidence type="ECO:0000313" key="1">
    <source>
        <dbReference type="EMBL" id="KKB12087.1"/>
    </source>
</evidence>